<feature type="transmembrane region" description="Helical" evidence="10">
    <location>
        <begin position="252"/>
        <end position="274"/>
    </location>
</feature>
<dbReference type="Gene3D" id="3.40.1110.10">
    <property type="entry name" value="Calcium-transporting ATPase, cytoplasmic domain N"/>
    <property type="match status" value="1"/>
</dbReference>
<dbReference type="SFLD" id="SFLDG00002">
    <property type="entry name" value="C1.7:_P-type_atpase_like"/>
    <property type="match status" value="1"/>
</dbReference>
<evidence type="ECO:0000259" key="11">
    <source>
        <dbReference type="SMART" id="SM00831"/>
    </source>
</evidence>
<comment type="caution">
    <text evidence="12">The sequence shown here is derived from an EMBL/GenBank/DDBJ whole genome shotgun (WGS) entry which is preliminary data.</text>
</comment>
<dbReference type="PROSITE" id="PS00154">
    <property type="entry name" value="ATPASE_E1_E2"/>
    <property type="match status" value="1"/>
</dbReference>
<feature type="transmembrane region" description="Helical" evidence="10">
    <location>
        <begin position="708"/>
        <end position="731"/>
    </location>
</feature>
<evidence type="ECO:0000313" key="13">
    <source>
        <dbReference type="Proteomes" id="UP001596504"/>
    </source>
</evidence>
<dbReference type="Gene3D" id="2.70.150.10">
    <property type="entry name" value="Calcium-transporting ATPase, cytoplasmic transduction domain A"/>
    <property type="match status" value="1"/>
</dbReference>
<evidence type="ECO:0000313" key="12">
    <source>
        <dbReference type="EMBL" id="MFC7344725.1"/>
    </source>
</evidence>
<dbReference type="InterPro" id="IPR050510">
    <property type="entry name" value="Cation_transp_ATPase_P-type"/>
</dbReference>
<dbReference type="PRINTS" id="PR00119">
    <property type="entry name" value="CATATPASE"/>
</dbReference>
<dbReference type="Gene3D" id="3.40.50.1000">
    <property type="entry name" value="HAD superfamily/HAD-like"/>
    <property type="match status" value="1"/>
</dbReference>
<dbReference type="SMART" id="SM00831">
    <property type="entry name" value="Cation_ATPase_N"/>
    <property type="match status" value="1"/>
</dbReference>
<evidence type="ECO:0000256" key="7">
    <source>
        <dbReference type="ARBA" id="ARBA00022989"/>
    </source>
</evidence>
<dbReference type="Pfam" id="PF00122">
    <property type="entry name" value="E1-E2_ATPase"/>
    <property type="match status" value="1"/>
</dbReference>
<evidence type="ECO:0000256" key="8">
    <source>
        <dbReference type="ARBA" id="ARBA00023136"/>
    </source>
</evidence>
<dbReference type="InterPro" id="IPR036412">
    <property type="entry name" value="HAD-like_sf"/>
</dbReference>
<dbReference type="SUPFAM" id="SSF81653">
    <property type="entry name" value="Calcium ATPase, transduction domain A"/>
    <property type="match status" value="1"/>
</dbReference>
<accession>A0ABW2LSX5</accession>
<dbReference type="InterPro" id="IPR044492">
    <property type="entry name" value="P_typ_ATPase_HD_dom"/>
</dbReference>
<feature type="transmembrane region" description="Helical" evidence="10">
    <location>
        <begin position="847"/>
        <end position="868"/>
    </location>
</feature>
<feature type="domain" description="Cation-transporting P-type ATPase N-terminal" evidence="11">
    <location>
        <begin position="10"/>
        <end position="84"/>
    </location>
</feature>
<keyword evidence="13" id="KW-1185">Reference proteome</keyword>
<dbReference type="SUPFAM" id="SSF81660">
    <property type="entry name" value="Metal cation-transporting ATPase, ATP-binding domain N"/>
    <property type="match status" value="1"/>
</dbReference>
<comment type="catalytic activity">
    <reaction evidence="9">
        <text>ATP + H2O = ADP + phosphate + H(+)</text>
        <dbReference type="Rhea" id="RHEA:13065"/>
        <dbReference type="ChEBI" id="CHEBI:15377"/>
        <dbReference type="ChEBI" id="CHEBI:15378"/>
        <dbReference type="ChEBI" id="CHEBI:30616"/>
        <dbReference type="ChEBI" id="CHEBI:43474"/>
        <dbReference type="ChEBI" id="CHEBI:456216"/>
    </reaction>
</comment>
<feature type="transmembrane region" description="Helical" evidence="10">
    <location>
        <begin position="88"/>
        <end position="105"/>
    </location>
</feature>
<reference evidence="13" key="1">
    <citation type="journal article" date="2019" name="Int. J. Syst. Evol. Microbiol.">
        <title>The Global Catalogue of Microorganisms (GCM) 10K type strain sequencing project: providing services to taxonomists for standard genome sequencing and annotation.</title>
        <authorList>
            <consortium name="The Broad Institute Genomics Platform"/>
            <consortium name="The Broad Institute Genome Sequencing Center for Infectious Disease"/>
            <person name="Wu L."/>
            <person name="Ma J."/>
        </authorList>
    </citation>
    <scope>NUCLEOTIDE SEQUENCE [LARGE SCALE GENOMIC DNA]</scope>
    <source>
        <strain evidence="13">WLHS5</strain>
    </source>
</reference>
<evidence type="ECO:0000256" key="3">
    <source>
        <dbReference type="ARBA" id="ARBA00022692"/>
    </source>
</evidence>
<keyword evidence="8 10" id="KW-0472">Membrane</keyword>
<feature type="transmembrane region" description="Helical" evidence="10">
    <location>
        <begin position="824"/>
        <end position="841"/>
    </location>
</feature>
<dbReference type="InterPro" id="IPR023298">
    <property type="entry name" value="ATPase_P-typ_TM_dom_sf"/>
</dbReference>
<dbReference type="InterPro" id="IPR001757">
    <property type="entry name" value="P_typ_ATPase"/>
</dbReference>
<keyword evidence="7 10" id="KW-1133">Transmembrane helix</keyword>
<dbReference type="Gene3D" id="1.20.1110.10">
    <property type="entry name" value="Calcium-transporting ATPase, transmembrane domain"/>
    <property type="match status" value="1"/>
</dbReference>
<keyword evidence="4" id="KW-0547">Nucleotide-binding</keyword>
<dbReference type="SFLD" id="SFLDS00003">
    <property type="entry name" value="Haloacid_Dehalogenase"/>
    <property type="match status" value="1"/>
</dbReference>
<proteinExistence type="inferred from homology"/>
<name>A0ABW2LSX5_9PSEU</name>
<evidence type="ECO:0000256" key="6">
    <source>
        <dbReference type="ARBA" id="ARBA00022967"/>
    </source>
</evidence>
<feature type="transmembrane region" description="Helical" evidence="10">
    <location>
        <begin position="782"/>
        <end position="803"/>
    </location>
</feature>
<gene>
    <name evidence="12" type="ORF">ACFQRI_25230</name>
</gene>
<dbReference type="InterPro" id="IPR023214">
    <property type="entry name" value="HAD_sf"/>
</dbReference>
<evidence type="ECO:0000256" key="4">
    <source>
        <dbReference type="ARBA" id="ARBA00022741"/>
    </source>
</evidence>
<sequence>MSPRPPAVEHGHTATTGDVVEQLEVDPHRGLPDAEVAARLARFGPNRRERPRRVTFRGVLREESTEPMILLLLAVAVLYGVWGELADAVAIVVVIAAVVLVEVFTEYRAKSAIASLSRLSAPTAPALRGGKVRDVPTEGLVPGDVLVLRAGERLAADARLVESAGLRVDESVLTGESAPVDKDAGRVLAADAPLGQRSNLVFAGTTVVAGRARAVVLVTGTSTELGRITGLVVEARPPRTALQQAMRDLARWLAWLALAFSVLVPLLGVLGGQPWREMILTGLTLAFATIPEELPIIISMVLGLGAYRLSHRRVLIKRLRAAEALGTITVIATDKTGTVTENRMSVSHLATDRAEPFTGDPAPAQRRLLALAAACTDATVVHQDDTARVLGEPTDVALLETAHRHGLLPGQPGGSAGDLVAEHPFDSDRKMMSAVRLGRDGELLLIAKGAPESVLGRCTHRLVGGSEAALDGSGRGALREQVDGMAAQGVRVIALATRVLPDRDLGREEAESGLTLVGFAGLADPARPGAAEAVRDLRRAGIRVVMVTGDHPDTAGAIAADIGLDGTGSPLSGPQLDELDDDALAEAVAGSSVFARTTPEHKLRLVRALHARGEIVAVTGDGVNDTPALAQADVGIAMGASGTDVAREVADMVLADDDFATTTRAVREGRQLFDNLRKGVRYYLACKVALIATAASGVALGLPVPFTPIQIVVLEMFMDIAGSATFAAEPAESDAMRRPPRDPRRPFLDRSLVTAIFTCGATLFAAVTAIYLGAIWTGLPIATAQTLAFTGWMVGYLALAWVMRSERTPLVRLGLRSNGFLPPWTAVTAAALGLITVLPAARDALDLTALTAGQWLVAVLVPVLAVTWNDLAKFRTGR</sequence>
<dbReference type="PANTHER" id="PTHR43294:SF20">
    <property type="entry name" value="P-TYPE ATPASE"/>
    <property type="match status" value="1"/>
</dbReference>
<dbReference type="PANTHER" id="PTHR43294">
    <property type="entry name" value="SODIUM/POTASSIUM-TRANSPORTING ATPASE SUBUNIT ALPHA"/>
    <property type="match status" value="1"/>
</dbReference>
<evidence type="ECO:0000256" key="9">
    <source>
        <dbReference type="ARBA" id="ARBA00049360"/>
    </source>
</evidence>
<dbReference type="Pfam" id="PF00689">
    <property type="entry name" value="Cation_ATPase_C"/>
    <property type="match status" value="1"/>
</dbReference>
<dbReference type="Pfam" id="PF00690">
    <property type="entry name" value="Cation_ATPase_N"/>
    <property type="match status" value="1"/>
</dbReference>
<dbReference type="Proteomes" id="UP001596504">
    <property type="component" value="Unassembled WGS sequence"/>
</dbReference>
<dbReference type="InterPro" id="IPR008250">
    <property type="entry name" value="ATPase_P-typ_transduc_dom_A_sf"/>
</dbReference>
<feature type="transmembrane region" description="Helical" evidence="10">
    <location>
        <begin position="752"/>
        <end position="776"/>
    </location>
</feature>
<feature type="transmembrane region" description="Helical" evidence="10">
    <location>
        <begin position="294"/>
        <end position="310"/>
    </location>
</feature>
<dbReference type="PRINTS" id="PR00120">
    <property type="entry name" value="HATPASE"/>
</dbReference>
<dbReference type="InterPro" id="IPR004014">
    <property type="entry name" value="ATPase_P-typ_cation-transptr_N"/>
</dbReference>
<comment type="subcellular location">
    <subcellularLocation>
        <location evidence="1">Cell membrane</location>
        <topology evidence="1">Multi-pass membrane protein</topology>
    </subcellularLocation>
</comment>
<dbReference type="InterPro" id="IPR018303">
    <property type="entry name" value="ATPase_P-typ_P_site"/>
</dbReference>
<keyword evidence="5" id="KW-0067">ATP-binding</keyword>
<dbReference type="NCBIfam" id="TIGR01494">
    <property type="entry name" value="ATPase_P-type"/>
    <property type="match status" value="2"/>
</dbReference>
<dbReference type="Pfam" id="PF13246">
    <property type="entry name" value="Cation_ATPase"/>
    <property type="match status" value="1"/>
</dbReference>
<evidence type="ECO:0000256" key="2">
    <source>
        <dbReference type="ARBA" id="ARBA00005675"/>
    </source>
</evidence>
<dbReference type="InterPro" id="IPR059000">
    <property type="entry name" value="ATPase_P-type_domA"/>
</dbReference>
<comment type="similarity">
    <text evidence="2">Belongs to the cation transport ATPase (P-type) (TC 3.A.3) family. Type IIA subfamily.</text>
</comment>
<protein>
    <submittedName>
        <fullName evidence="12">Cation-translocating P-type ATPase</fullName>
    </submittedName>
</protein>
<dbReference type="EMBL" id="JBHTCJ010000019">
    <property type="protein sequence ID" value="MFC7344725.1"/>
    <property type="molecule type" value="Genomic_DNA"/>
</dbReference>
<keyword evidence="6" id="KW-1278">Translocase</keyword>
<dbReference type="SUPFAM" id="SSF56784">
    <property type="entry name" value="HAD-like"/>
    <property type="match status" value="1"/>
</dbReference>
<dbReference type="InterPro" id="IPR023299">
    <property type="entry name" value="ATPase_P-typ_cyto_dom_N"/>
</dbReference>
<organism evidence="12 13">
    <name type="scientific">Saccharopolyspora griseoalba</name>
    <dbReference type="NCBI Taxonomy" id="1431848"/>
    <lineage>
        <taxon>Bacteria</taxon>
        <taxon>Bacillati</taxon>
        <taxon>Actinomycetota</taxon>
        <taxon>Actinomycetes</taxon>
        <taxon>Pseudonocardiales</taxon>
        <taxon>Pseudonocardiaceae</taxon>
        <taxon>Saccharopolyspora</taxon>
    </lineage>
</organism>
<evidence type="ECO:0000256" key="5">
    <source>
        <dbReference type="ARBA" id="ARBA00022840"/>
    </source>
</evidence>
<evidence type="ECO:0000256" key="1">
    <source>
        <dbReference type="ARBA" id="ARBA00004651"/>
    </source>
</evidence>
<dbReference type="SFLD" id="SFLDF00027">
    <property type="entry name" value="p-type_atpase"/>
    <property type="match status" value="1"/>
</dbReference>
<keyword evidence="3 10" id="KW-0812">Transmembrane</keyword>
<evidence type="ECO:0000256" key="10">
    <source>
        <dbReference type="SAM" id="Phobius"/>
    </source>
</evidence>
<dbReference type="InterPro" id="IPR006068">
    <property type="entry name" value="ATPase_P-typ_cation-transptr_C"/>
</dbReference>
<dbReference type="RefSeq" id="WP_380672792.1">
    <property type="nucleotide sequence ID" value="NZ_JBHTCJ010000019.1"/>
</dbReference>
<dbReference type="SUPFAM" id="SSF81665">
    <property type="entry name" value="Calcium ATPase, transmembrane domain M"/>
    <property type="match status" value="1"/>
</dbReference>
<feature type="transmembrane region" description="Helical" evidence="10">
    <location>
        <begin position="680"/>
        <end position="702"/>
    </location>
</feature>